<evidence type="ECO:0000259" key="3">
    <source>
        <dbReference type="Pfam" id="PF20179"/>
    </source>
</evidence>
<dbReference type="AlphaFoldDB" id="G4TT96"/>
<dbReference type="InterPro" id="IPR032717">
    <property type="entry name" value="Mss51_Znf"/>
</dbReference>
<name>G4TT96_SERID</name>
<feature type="compositionally biased region" description="Low complexity" evidence="1">
    <location>
        <begin position="278"/>
        <end position="297"/>
    </location>
</feature>
<dbReference type="STRING" id="1109443.G4TT96"/>
<feature type="domain" description="Mitochondrial splicing suppressor 51-like C-terminal" evidence="3">
    <location>
        <begin position="201"/>
        <end position="471"/>
    </location>
</feature>
<dbReference type="PANTHER" id="PTHR28069">
    <property type="entry name" value="GH20023P"/>
    <property type="match status" value="1"/>
</dbReference>
<sequence>MFAIRLARRSCATAFPRRYFFNFSRKVEPPPTSRALRPDDDDPELFHLHSQSPNRDIRMRGERIKKLASCPVCLNVEGTRRNVKHECPDCGWPTHCSGEHWEQDEEHAKYCTRLRQVNEDDHDLRSGREMHEYAMPGPIPYGEVVSLSNWDIFYYTRGFPSVDTDRAGRHLSKLLTYPMTIAGVLHEYSSLTTRNQRLTPEGLRSLNALRTSLHAPMGAPESHGPSPERPPVRLFLLGARAESSLPPHVWNQLSLMFPSATLSIYHIGPEVSLPKVSLPPEEQASSAPESSPTPSAASERKGETGAAADAMAITPAEKEALKSLRVWKPEIRELRMSKYTRNEVSVWGVPSYMNPINDQLQIGALRSPYQDIHEKFGPFDPYTDVFFAFQPGFGFPSQHTPGITQIASPSEWGNVIPLILETKCALFVTGFSPEDVERDVRSLEGVPGVAGEFDWILTPGENPFKSERWEVAEFDPRLMVRTNWGIWGIRGKRRELQEVA</sequence>
<accession>G4TT96</accession>
<gene>
    <name evidence="4" type="ORF">PIIN_08493</name>
</gene>
<evidence type="ECO:0000313" key="5">
    <source>
        <dbReference type="Proteomes" id="UP000007148"/>
    </source>
</evidence>
<dbReference type="OrthoDB" id="5282002at2759"/>
<feature type="region of interest" description="Disordered" evidence="1">
    <location>
        <begin position="276"/>
        <end position="312"/>
    </location>
</feature>
<keyword evidence="5" id="KW-1185">Reference proteome</keyword>
<organism evidence="4 5">
    <name type="scientific">Serendipita indica (strain DSM 11827)</name>
    <name type="common">Root endophyte fungus</name>
    <name type="synonym">Piriformospora indica</name>
    <dbReference type="NCBI Taxonomy" id="1109443"/>
    <lineage>
        <taxon>Eukaryota</taxon>
        <taxon>Fungi</taxon>
        <taxon>Dikarya</taxon>
        <taxon>Basidiomycota</taxon>
        <taxon>Agaricomycotina</taxon>
        <taxon>Agaricomycetes</taxon>
        <taxon>Sebacinales</taxon>
        <taxon>Serendipitaceae</taxon>
        <taxon>Serendipita</taxon>
    </lineage>
</organism>
<dbReference type="eggNOG" id="ENOG502QQBW">
    <property type="taxonomic scope" value="Eukaryota"/>
</dbReference>
<dbReference type="FunCoup" id="G4TT96">
    <property type="interactions" value="74"/>
</dbReference>
<evidence type="ECO:0000256" key="1">
    <source>
        <dbReference type="SAM" id="MobiDB-lite"/>
    </source>
</evidence>
<protein>
    <submittedName>
        <fullName evidence="4">Related to MSS51-mRNA processing protein</fullName>
    </submittedName>
</protein>
<proteinExistence type="predicted"/>
<dbReference type="OMA" id="CSEEHWA"/>
<dbReference type="InterPro" id="IPR046824">
    <property type="entry name" value="Mss51-like_C"/>
</dbReference>
<dbReference type="Proteomes" id="UP000007148">
    <property type="component" value="Unassembled WGS sequence"/>
</dbReference>
<reference evidence="4 5" key="1">
    <citation type="journal article" date="2011" name="PLoS Pathog.">
        <title>Endophytic Life Strategies Decoded by Genome and Transcriptome Analyses of the Mutualistic Root Symbiont Piriformospora indica.</title>
        <authorList>
            <person name="Zuccaro A."/>
            <person name="Lahrmann U."/>
            <person name="Guldener U."/>
            <person name="Langen G."/>
            <person name="Pfiffi S."/>
            <person name="Biedenkopf D."/>
            <person name="Wong P."/>
            <person name="Samans B."/>
            <person name="Grimm C."/>
            <person name="Basiewicz M."/>
            <person name="Murat C."/>
            <person name="Martin F."/>
            <person name="Kogel K.H."/>
        </authorList>
    </citation>
    <scope>NUCLEOTIDE SEQUENCE [LARGE SCALE GENOMIC DNA]</scope>
    <source>
        <strain evidence="4 5">DSM 11827</strain>
    </source>
</reference>
<dbReference type="InParanoid" id="G4TT96"/>
<evidence type="ECO:0000313" key="4">
    <source>
        <dbReference type="EMBL" id="CCA74541.1"/>
    </source>
</evidence>
<evidence type="ECO:0000259" key="2">
    <source>
        <dbReference type="Pfam" id="PF13824"/>
    </source>
</evidence>
<dbReference type="EMBL" id="CAFZ01000325">
    <property type="protein sequence ID" value="CCA74541.1"/>
    <property type="molecule type" value="Genomic_DNA"/>
</dbReference>
<comment type="caution">
    <text evidence="4">The sequence shown here is derived from an EMBL/GenBank/DDBJ whole genome shotgun (WGS) entry which is preliminary data.</text>
</comment>
<dbReference type="PANTHER" id="PTHR28069:SF1">
    <property type="entry name" value="PROTEIN MSS51, MITOCHONDRIAL"/>
    <property type="match status" value="1"/>
</dbReference>
<dbReference type="Pfam" id="PF20179">
    <property type="entry name" value="MSS51_C"/>
    <property type="match status" value="1"/>
</dbReference>
<feature type="domain" description="Mitochondrial splicing suppressor 51 zinc-finger" evidence="2">
    <location>
        <begin position="70"/>
        <end position="124"/>
    </location>
</feature>
<dbReference type="Pfam" id="PF13824">
    <property type="entry name" value="zf-Mss51"/>
    <property type="match status" value="1"/>
</dbReference>
<dbReference type="HOGENOM" id="CLU_033072_0_0_1"/>